<dbReference type="RefSeq" id="WP_277533954.1">
    <property type="nucleotide sequence ID" value="NZ_JAPDIA010000007.1"/>
</dbReference>
<feature type="domain" description="SLH" evidence="1">
    <location>
        <begin position="73"/>
        <end position="130"/>
    </location>
</feature>
<feature type="domain" description="SLH" evidence="1">
    <location>
        <begin position="7"/>
        <end position="72"/>
    </location>
</feature>
<dbReference type="InterPro" id="IPR051465">
    <property type="entry name" value="Cell_Envelope_Struct_Comp"/>
</dbReference>
<sequence>MTQAGSGGIRFTVDKFSTFTIVHIDGEKPSQLKAYVQGYADGTFGPERGITRAEMAAILTRVSGNAENTEKQAGKSYTDVSAGHWAKDAIVDVTKAGLMDGYPDGSFKPGQTMTRAEMAKIAARMLATTPGGNGSFSDISGHWAQSAIELAKAAGIIGGYSDGSFRPDQTLTRAEAVAMISKLSGRAPLSEAPAKWRDVPKSHWAFGFIQEASIDHDDAGRQ</sequence>
<reference evidence="2" key="1">
    <citation type="submission" date="2022-10" db="EMBL/GenBank/DDBJ databases">
        <title>Comparative genomic analysis of Cohnella hashimotonis sp. nov., isolated from the International Space Station.</title>
        <authorList>
            <person name="Simpson A."/>
            <person name="Venkateswaran K."/>
        </authorList>
    </citation>
    <scope>NUCLEOTIDE SEQUENCE</scope>
    <source>
        <strain evidence="2">DSM 28161</strain>
    </source>
</reference>
<dbReference type="Pfam" id="PF00395">
    <property type="entry name" value="SLH"/>
    <property type="match status" value="3"/>
</dbReference>
<feature type="domain" description="SLH" evidence="1">
    <location>
        <begin position="131"/>
        <end position="194"/>
    </location>
</feature>
<dbReference type="PROSITE" id="PS51272">
    <property type="entry name" value="SLH"/>
    <property type="match status" value="3"/>
</dbReference>
<dbReference type="EMBL" id="JAPDIA010000007">
    <property type="protein sequence ID" value="MDG0811375.1"/>
    <property type="molecule type" value="Genomic_DNA"/>
</dbReference>
<protein>
    <submittedName>
        <fullName evidence="2">S-layer homology domain-containing protein</fullName>
    </submittedName>
</protein>
<gene>
    <name evidence="2" type="ORF">OMP40_19890</name>
</gene>
<dbReference type="PANTHER" id="PTHR43308">
    <property type="entry name" value="OUTER MEMBRANE PROTEIN ALPHA-RELATED"/>
    <property type="match status" value="1"/>
</dbReference>
<dbReference type="Proteomes" id="UP001153404">
    <property type="component" value="Unassembled WGS sequence"/>
</dbReference>
<evidence type="ECO:0000259" key="1">
    <source>
        <dbReference type="PROSITE" id="PS51272"/>
    </source>
</evidence>
<keyword evidence="3" id="KW-1185">Reference proteome</keyword>
<name>A0A9X4QU51_9BACL</name>
<dbReference type="PANTHER" id="PTHR43308:SF1">
    <property type="entry name" value="OUTER MEMBRANE PROTEIN ALPHA"/>
    <property type="match status" value="1"/>
</dbReference>
<comment type="caution">
    <text evidence="2">The sequence shown here is derived from an EMBL/GenBank/DDBJ whole genome shotgun (WGS) entry which is preliminary data.</text>
</comment>
<evidence type="ECO:0000313" key="2">
    <source>
        <dbReference type="EMBL" id="MDG0811375.1"/>
    </source>
</evidence>
<dbReference type="AlphaFoldDB" id="A0A9X4QU51"/>
<proteinExistence type="predicted"/>
<dbReference type="InterPro" id="IPR001119">
    <property type="entry name" value="SLH_dom"/>
</dbReference>
<organism evidence="2 3">
    <name type="scientific">Cohnella rhizosphaerae</name>
    <dbReference type="NCBI Taxonomy" id="1457232"/>
    <lineage>
        <taxon>Bacteria</taxon>
        <taxon>Bacillati</taxon>
        <taxon>Bacillota</taxon>
        <taxon>Bacilli</taxon>
        <taxon>Bacillales</taxon>
        <taxon>Paenibacillaceae</taxon>
        <taxon>Cohnella</taxon>
    </lineage>
</organism>
<accession>A0A9X4QU51</accession>
<evidence type="ECO:0000313" key="3">
    <source>
        <dbReference type="Proteomes" id="UP001153404"/>
    </source>
</evidence>